<accession>A0A514CCZ8</accession>
<evidence type="ECO:0000313" key="3">
    <source>
        <dbReference type="Proteomes" id="UP000316614"/>
    </source>
</evidence>
<feature type="signal peptide" evidence="1">
    <location>
        <begin position="1"/>
        <end position="20"/>
    </location>
</feature>
<organism evidence="2 3">
    <name type="scientific">Echinicola soli</name>
    <dbReference type="NCBI Taxonomy" id="2591634"/>
    <lineage>
        <taxon>Bacteria</taxon>
        <taxon>Pseudomonadati</taxon>
        <taxon>Bacteroidota</taxon>
        <taxon>Cytophagia</taxon>
        <taxon>Cytophagales</taxon>
        <taxon>Cyclobacteriaceae</taxon>
        <taxon>Echinicola</taxon>
    </lineage>
</organism>
<dbReference type="KEGG" id="echi:FKX85_00975"/>
<evidence type="ECO:0000256" key="1">
    <source>
        <dbReference type="SAM" id="SignalP"/>
    </source>
</evidence>
<proteinExistence type="predicted"/>
<dbReference type="Proteomes" id="UP000316614">
    <property type="component" value="Chromosome"/>
</dbReference>
<feature type="chain" id="PRO_5021938165" description="Lipoprotein" evidence="1">
    <location>
        <begin position="21"/>
        <end position="224"/>
    </location>
</feature>
<gene>
    <name evidence="2" type="ORF">FKX85_00975</name>
</gene>
<sequence>MKAKSYAYILVLIFSVGACVSPPDNFPTVPEISYAGLSYLELDGASDSLKVAINFRDAEGDLGLDPKEDNPPYNPLIFLTDESGNYITYSNRPADAPNYNPRDWEVKPTINNETIEDTLWVEHNPDYYNIFVRFFIKRNGTFNEFKWTDAPYYTTFDGRFPLILNDNNQRAVEGTIEYSMLSSGWRSIFRNDTVRLDLQIQDRALNKSNVVSTPEFTLNQIQQQ</sequence>
<keyword evidence="1" id="KW-0732">Signal</keyword>
<evidence type="ECO:0008006" key="4">
    <source>
        <dbReference type="Google" id="ProtNLM"/>
    </source>
</evidence>
<dbReference type="OrthoDB" id="980982at2"/>
<dbReference type="EMBL" id="CP041253">
    <property type="protein sequence ID" value="QDH77693.1"/>
    <property type="molecule type" value="Genomic_DNA"/>
</dbReference>
<evidence type="ECO:0000313" key="2">
    <source>
        <dbReference type="EMBL" id="QDH77693.1"/>
    </source>
</evidence>
<dbReference type="RefSeq" id="WP_141612974.1">
    <property type="nucleotide sequence ID" value="NZ_CP041253.1"/>
</dbReference>
<reference evidence="2 3" key="1">
    <citation type="submission" date="2019-06" db="EMBL/GenBank/DDBJ databases">
        <title>Echinicola alkalisoli sp. nov. isolated from saline soil.</title>
        <authorList>
            <person name="Sun J.-Q."/>
            <person name="Xu L."/>
        </authorList>
    </citation>
    <scope>NUCLEOTIDE SEQUENCE [LARGE SCALE GENOMIC DNA]</scope>
    <source>
        <strain evidence="2 3">LN3S3</strain>
    </source>
</reference>
<keyword evidence="3" id="KW-1185">Reference proteome</keyword>
<dbReference type="PROSITE" id="PS51257">
    <property type="entry name" value="PROKAR_LIPOPROTEIN"/>
    <property type="match status" value="1"/>
</dbReference>
<name>A0A514CCZ8_9BACT</name>
<protein>
    <recommendedName>
        <fullName evidence="4">Lipoprotein</fullName>
    </recommendedName>
</protein>
<dbReference type="AlphaFoldDB" id="A0A514CCZ8"/>